<dbReference type="OrthoDB" id="291085at2"/>
<gene>
    <name evidence="2" type="ORF">UC8_52330</name>
</gene>
<organism evidence="2 3">
    <name type="scientific">Roseimaritima ulvae</name>
    <dbReference type="NCBI Taxonomy" id="980254"/>
    <lineage>
        <taxon>Bacteria</taxon>
        <taxon>Pseudomonadati</taxon>
        <taxon>Planctomycetota</taxon>
        <taxon>Planctomycetia</taxon>
        <taxon>Pirellulales</taxon>
        <taxon>Pirellulaceae</taxon>
        <taxon>Roseimaritima</taxon>
    </lineage>
</organism>
<reference evidence="2 3" key="1">
    <citation type="submission" date="2019-08" db="EMBL/GenBank/DDBJ databases">
        <title>Deep-cultivation of Planctomycetes and their phenomic and genomic characterization uncovers novel biology.</title>
        <authorList>
            <person name="Wiegand S."/>
            <person name="Jogler M."/>
            <person name="Boedeker C."/>
            <person name="Pinto D."/>
            <person name="Vollmers J."/>
            <person name="Rivas-Marin E."/>
            <person name="Kohn T."/>
            <person name="Peeters S.H."/>
            <person name="Heuer A."/>
            <person name="Rast P."/>
            <person name="Oberbeckmann S."/>
            <person name="Bunk B."/>
            <person name="Jeske O."/>
            <person name="Meyerdierks A."/>
            <person name="Storesund J.E."/>
            <person name="Kallscheuer N."/>
            <person name="Luecker S."/>
            <person name="Lage O.M."/>
            <person name="Pohl T."/>
            <person name="Merkel B.J."/>
            <person name="Hornburger P."/>
            <person name="Mueller R.-W."/>
            <person name="Bruemmer F."/>
            <person name="Labrenz M."/>
            <person name="Spormann A.M."/>
            <person name="Op den Camp H."/>
            <person name="Overmann J."/>
            <person name="Amann R."/>
            <person name="Jetten M.S.M."/>
            <person name="Mascher T."/>
            <person name="Medema M.H."/>
            <person name="Devos D.P."/>
            <person name="Kaster A.-K."/>
            <person name="Ovreas L."/>
            <person name="Rohde M."/>
            <person name="Galperin M.Y."/>
            <person name="Jogler C."/>
        </authorList>
    </citation>
    <scope>NUCLEOTIDE SEQUENCE [LARGE SCALE GENOMIC DNA]</scope>
    <source>
        <strain evidence="2 3">UC8</strain>
    </source>
</reference>
<dbReference type="InterPro" id="IPR028013">
    <property type="entry name" value="DUF4437"/>
</dbReference>
<dbReference type="CDD" id="cd06989">
    <property type="entry name" value="cupin_DRT102"/>
    <property type="match status" value="1"/>
</dbReference>
<dbReference type="InterPro" id="IPR011051">
    <property type="entry name" value="RmlC_Cupin_sf"/>
</dbReference>
<keyword evidence="3" id="KW-1185">Reference proteome</keyword>
<dbReference type="AlphaFoldDB" id="A0A5B9QVW7"/>
<dbReference type="Gene3D" id="2.60.120.10">
    <property type="entry name" value="Jelly Rolls"/>
    <property type="match status" value="2"/>
</dbReference>
<accession>A0A5B9QVW7</accession>
<dbReference type="RefSeq" id="WP_084427447.1">
    <property type="nucleotide sequence ID" value="NZ_CP042914.1"/>
</dbReference>
<sequence length="283" mass="30915" precursor="true">MPIHCRPRLHTLLTFGFLLVAPGLSWAQTTTEIVLPSEIQWQFLNPARGDAAPSAGTLWGDQTQDGESGFLVKFKDGFSSPPHIHNITYRGIVIAGKLHNDDPQAEPMWMPAGSWWVQPAGEVHITAAQTPSVGYVEIQSGPYLVKAPEQAFDNGERPINVDATNIVWLDAADTTWIEEEDSSEPTATARLTFLWGNPDGEQAVGTMLKLPAGFEGQLQTNSPSLRVVVIEGLLSLQLDESEKAKALPTGSYFGSSAPSTHHFYCDAECLLYVRTKGKFTLKP</sequence>
<dbReference type="Proteomes" id="UP000325286">
    <property type="component" value="Chromosome"/>
</dbReference>
<dbReference type="EMBL" id="CP042914">
    <property type="protein sequence ID" value="QEG43188.1"/>
    <property type="molecule type" value="Genomic_DNA"/>
</dbReference>
<feature type="chain" id="PRO_5022884836" evidence="1">
    <location>
        <begin position="28"/>
        <end position="283"/>
    </location>
</feature>
<keyword evidence="1" id="KW-0732">Signal</keyword>
<protein>
    <submittedName>
        <fullName evidence="2">ChrR Cupin-like domain protein</fullName>
    </submittedName>
</protein>
<dbReference type="SUPFAM" id="SSF51182">
    <property type="entry name" value="RmlC-like cupins"/>
    <property type="match status" value="1"/>
</dbReference>
<evidence type="ECO:0000256" key="1">
    <source>
        <dbReference type="SAM" id="SignalP"/>
    </source>
</evidence>
<proteinExistence type="predicted"/>
<dbReference type="Pfam" id="PF14499">
    <property type="entry name" value="DUF4437"/>
    <property type="match status" value="1"/>
</dbReference>
<evidence type="ECO:0000313" key="2">
    <source>
        <dbReference type="EMBL" id="QEG43188.1"/>
    </source>
</evidence>
<name>A0A5B9QVW7_9BACT</name>
<evidence type="ECO:0000313" key="3">
    <source>
        <dbReference type="Proteomes" id="UP000325286"/>
    </source>
</evidence>
<dbReference type="InterPro" id="IPR014710">
    <property type="entry name" value="RmlC-like_jellyroll"/>
</dbReference>
<feature type="signal peptide" evidence="1">
    <location>
        <begin position="1"/>
        <end position="27"/>
    </location>
</feature>
<dbReference type="KEGG" id="rul:UC8_52330"/>